<protein>
    <recommendedName>
        <fullName evidence="1">DUF4325 domain-containing protein</fullName>
    </recommendedName>
</protein>
<organism evidence="2 3">
    <name type="scientific">Candidatus Scalindua rubra</name>
    <dbReference type="NCBI Taxonomy" id="1872076"/>
    <lineage>
        <taxon>Bacteria</taxon>
        <taxon>Pseudomonadati</taxon>
        <taxon>Planctomycetota</taxon>
        <taxon>Candidatus Brocadiia</taxon>
        <taxon>Candidatus Brocadiales</taxon>
        <taxon>Candidatus Scalinduaceae</taxon>
        <taxon>Candidatus Scalindua</taxon>
    </lineage>
</organism>
<proteinExistence type="predicted"/>
<dbReference type="InterPro" id="IPR025474">
    <property type="entry name" value="DUF4325"/>
</dbReference>
<accession>A0A1E3XGL4</accession>
<sequence>MKEIKIIIFEHIGSSAAVSTDDGELLFERVIKALENDVRVILDFNNIELITSTFLNAAIGQLYSKYDSPFLRNHLKVNNLSNEDLNLLKKVVDRAKDYFKDKERMEKNISKVLDDE</sequence>
<evidence type="ECO:0000313" key="3">
    <source>
        <dbReference type="Proteomes" id="UP000094056"/>
    </source>
</evidence>
<dbReference type="Pfam" id="PF14213">
    <property type="entry name" value="DUF4325"/>
    <property type="match status" value="1"/>
</dbReference>
<evidence type="ECO:0000313" key="2">
    <source>
        <dbReference type="EMBL" id="ODS34760.1"/>
    </source>
</evidence>
<dbReference type="EMBL" id="MAYW01000001">
    <property type="protein sequence ID" value="ODS34760.1"/>
    <property type="molecule type" value="Genomic_DNA"/>
</dbReference>
<dbReference type="AlphaFoldDB" id="A0A1E3XGL4"/>
<comment type="caution">
    <text evidence="2">The sequence shown here is derived from an EMBL/GenBank/DDBJ whole genome shotgun (WGS) entry which is preliminary data.</text>
</comment>
<name>A0A1E3XGL4_9BACT</name>
<evidence type="ECO:0000259" key="1">
    <source>
        <dbReference type="Pfam" id="PF14213"/>
    </source>
</evidence>
<feature type="domain" description="DUF4325" evidence="1">
    <location>
        <begin position="22"/>
        <end position="84"/>
    </location>
</feature>
<dbReference type="Proteomes" id="UP000094056">
    <property type="component" value="Unassembled WGS sequence"/>
</dbReference>
<reference evidence="2 3" key="1">
    <citation type="submission" date="2016-07" db="EMBL/GenBank/DDBJ databases">
        <title>Draft genome of Scalindua rubra, obtained from a brine-seawater interface in the Red Sea, sheds light on salt adaptation in anammox bacteria.</title>
        <authorList>
            <person name="Speth D.R."/>
            <person name="Lagkouvardos I."/>
            <person name="Wang Y."/>
            <person name="Qian P.-Y."/>
            <person name="Dutilh B.E."/>
            <person name="Jetten M.S."/>
        </authorList>
    </citation>
    <scope>NUCLEOTIDE SEQUENCE [LARGE SCALE GENOMIC DNA]</scope>
    <source>
        <strain evidence="2">BSI-1</strain>
    </source>
</reference>
<gene>
    <name evidence="2" type="ORF">SCARUB_00020</name>
</gene>